<protein>
    <submittedName>
        <fullName evidence="1">Uncharacterized protein</fullName>
    </submittedName>
</protein>
<proteinExistence type="predicted"/>
<reference evidence="1 2" key="1">
    <citation type="submission" date="2018-02" db="EMBL/GenBank/DDBJ databases">
        <title>novel marine gammaproteobacteria from coastal saline agro ecosystem.</title>
        <authorList>
            <person name="Krishnan R."/>
            <person name="Ramesh Kumar N."/>
        </authorList>
    </citation>
    <scope>NUCLEOTIDE SEQUENCE [LARGE SCALE GENOMIC DNA]</scope>
    <source>
        <strain evidence="1 2">228</strain>
    </source>
</reference>
<dbReference type="EMBL" id="PRLP01000169">
    <property type="protein sequence ID" value="PPC74043.1"/>
    <property type="molecule type" value="Genomic_DNA"/>
</dbReference>
<evidence type="ECO:0000313" key="2">
    <source>
        <dbReference type="Proteomes" id="UP000238196"/>
    </source>
</evidence>
<name>A0A2S5KHH4_9PROT</name>
<dbReference type="AlphaFoldDB" id="A0A2S5KHH4"/>
<sequence>MYQLTCSDLNQQPESFNKLRAVIQTEIQYPASTTLNPRQPAPLLTADKVILCNTLVAWHPRRMGAQFRTIDNDYSLDSIYSLLPRLLPC</sequence>
<accession>A0A2S5KHH4</accession>
<dbReference type="Proteomes" id="UP000238196">
    <property type="component" value="Unassembled WGS sequence"/>
</dbReference>
<evidence type="ECO:0000313" key="1">
    <source>
        <dbReference type="EMBL" id="PPC74043.1"/>
    </source>
</evidence>
<comment type="caution">
    <text evidence="1">The sequence shown here is derived from an EMBL/GenBank/DDBJ whole genome shotgun (WGS) entry which is preliminary data.</text>
</comment>
<gene>
    <name evidence="1" type="ORF">C4K68_28445</name>
</gene>
<organism evidence="1 2">
    <name type="scientific">Proteobacteria bacterium 228</name>
    <dbReference type="NCBI Taxonomy" id="2083153"/>
    <lineage>
        <taxon>Bacteria</taxon>
        <taxon>Pseudomonadati</taxon>
        <taxon>Pseudomonadota</taxon>
    </lineage>
</organism>